<dbReference type="EMBL" id="JBJQND010000002">
    <property type="protein sequence ID" value="KAL3887071.1"/>
    <property type="molecule type" value="Genomic_DNA"/>
</dbReference>
<feature type="disulfide bond" evidence="4">
    <location>
        <begin position="186"/>
        <end position="204"/>
    </location>
</feature>
<dbReference type="PANTHER" id="PTHR24261:SF7">
    <property type="entry name" value="KRINGLE DOMAIN-CONTAINING PROTEIN"/>
    <property type="match status" value="1"/>
</dbReference>
<dbReference type="SMART" id="SM00254">
    <property type="entry name" value="ShKT"/>
    <property type="match status" value="2"/>
</dbReference>
<evidence type="ECO:0000256" key="1">
    <source>
        <dbReference type="ARBA" id="ARBA00022572"/>
    </source>
</evidence>
<protein>
    <submittedName>
        <fullName evidence="8">Uncharacterized protein</fullName>
    </submittedName>
</protein>
<evidence type="ECO:0000313" key="9">
    <source>
        <dbReference type="Proteomes" id="UP001634394"/>
    </source>
</evidence>
<feature type="domain" description="Kringle" evidence="6">
    <location>
        <begin position="27"/>
        <end position="99"/>
    </location>
</feature>
<name>A0ABD3XN85_SINWO</name>
<dbReference type="PANTHER" id="PTHR24261">
    <property type="entry name" value="PLASMINOGEN-RELATED"/>
    <property type="match status" value="1"/>
</dbReference>
<dbReference type="InterPro" id="IPR003582">
    <property type="entry name" value="ShKT_dom"/>
</dbReference>
<dbReference type="AlphaFoldDB" id="A0ABD3XN85"/>
<dbReference type="InterPro" id="IPR000001">
    <property type="entry name" value="Kringle"/>
</dbReference>
<organism evidence="8 9">
    <name type="scientific">Sinanodonta woodiana</name>
    <name type="common">Chinese pond mussel</name>
    <name type="synonym">Anodonta woodiana</name>
    <dbReference type="NCBI Taxonomy" id="1069815"/>
    <lineage>
        <taxon>Eukaryota</taxon>
        <taxon>Metazoa</taxon>
        <taxon>Spiralia</taxon>
        <taxon>Lophotrochozoa</taxon>
        <taxon>Mollusca</taxon>
        <taxon>Bivalvia</taxon>
        <taxon>Autobranchia</taxon>
        <taxon>Heteroconchia</taxon>
        <taxon>Palaeoheterodonta</taxon>
        <taxon>Unionida</taxon>
        <taxon>Unionoidea</taxon>
        <taxon>Unionidae</taxon>
        <taxon>Unioninae</taxon>
        <taxon>Sinanodonta</taxon>
    </lineage>
</organism>
<evidence type="ECO:0000256" key="5">
    <source>
        <dbReference type="SAM" id="SignalP"/>
    </source>
</evidence>
<keyword evidence="9" id="KW-1185">Reference proteome</keyword>
<proteinExistence type="predicted"/>
<evidence type="ECO:0000259" key="6">
    <source>
        <dbReference type="PROSITE" id="PS50070"/>
    </source>
</evidence>
<feature type="non-terminal residue" evidence="8">
    <location>
        <position position="1"/>
    </location>
</feature>
<feature type="domain" description="Kringle" evidence="6">
    <location>
        <begin position="101"/>
        <end position="178"/>
    </location>
</feature>
<dbReference type="PROSITE" id="PS50070">
    <property type="entry name" value="KRINGLE_2"/>
    <property type="match status" value="2"/>
</dbReference>
<feature type="domain" description="ShKT" evidence="7">
    <location>
        <begin position="178"/>
        <end position="211"/>
    </location>
</feature>
<dbReference type="InterPro" id="IPR050759">
    <property type="entry name" value="Serine_protease_kringle"/>
</dbReference>
<keyword evidence="1 3" id="KW-0420">Kringle</keyword>
<dbReference type="SUPFAM" id="SSF57440">
    <property type="entry name" value="Kringle-like"/>
    <property type="match status" value="2"/>
</dbReference>
<feature type="chain" id="PRO_5044755134" evidence="5">
    <location>
        <begin position="18"/>
        <end position="258"/>
    </location>
</feature>
<evidence type="ECO:0000313" key="8">
    <source>
        <dbReference type="EMBL" id="KAL3887071.1"/>
    </source>
</evidence>
<reference evidence="8 9" key="1">
    <citation type="submission" date="2024-11" db="EMBL/GenBank/DDBJ databases">
        <title>Chromosome-level genome assembly of the freshwater bivalve Anodonta woodiana.</title>
        <authorList>
            <person name="Chen X."/>
        </authorList>
    </citation>
    <scope>NUCLEOTIDE SEQUENCE [LARGE SCALE GENOMIC DNA]</scope>
    <source>
        <strain evidence="8">MN2024</strain>
        <tissue evidence="8">Gills</tissue>
    </source>
</reference>
<comment type="caution">
    <text evidence="3">Lacks conserved residue(s) required for the propagation of feature annotation.</text>
</comment>
<evidence type="ECO:0000256" key="2">
    <source>
        <dbReference type="ARBA" id="ARBA00023157"/>
    </source>
</evidence>
<gene>
    <name evidence="8" type="ORF">ACJMK2_027027</name>
</gene>
<evidence type="ECO:0000256" key="4">
    <source>
        <dbReference type="PROSITE-ProRule" id="PRU01005"/>
    </source>
</evidence>
<dbReference type="PRINTS" id="PR00018">
    <property type="entry name" value="KRINGLE"/>
</dbReference>
<keyword evidence="5" id="KW-0732">Signal</keyword>
<keyword evidence="2 4" id="KW-1015">Disulfide bond</keyword>
<dbReference type="Proteomes" id="UP001634394">
    <property type="component" value="Unassembled WGS sequence"/>
</dbReference>
<dbReference type="InterPro" id="IPR013806">
    <property type="entry name" value="Kringle-like"/>
</dbReference>
<dbReference type="Gene3D" id="2.40.20.10">
    <property type="entry name" value="Plasminogen Kringle 4"/>
    <property type="match status" value="2"/>
</dbReference>
<accession>A0ABD3XN85</accession>
<evidence type="ECO:0000256" key="3">
    <source>
        <dbReference type="PROSITE-ProRule" id="PRU00121"/>
    </source>
</evidence>
<comment type="caution">
    <text evidence="8">The sequence shown here is derived from an EMBL/GenBank/DDBJ whole genome shotgun (WGS) entry which is preliminary data.</text>
</comment>
<sequence>EMFILFSLAVIGRVVICQDCFFKSSLYIGHVNTTIDNVTCDRWDAHLSQSDPLTLKLPDVSTSEAANYCRDPDEKGHPWCYVSNDPHHKTWEFCDVLFCRECYFANRSHDYNGYVTAPISGKCLDWTGASFPDSSFPDGSAAKAKNYCRDPNNRGYPQCLTSHGVLPCLIPKCNASVCADDPTTVCDSLKFFICEVKDMAKKLCPKTCGMCADHPACEDNPMAKCDTLKQFICGTAQAAQLYPKTCNLCSGLHLTPLY</sequence>
<feature type="signal peptide" evidence="5">
    <location>
        <begin position="1"/>
        <end position="17"/>
    </location>
</feature>
<dbReference type="Pfam" id="PF00051">
    <property type="entry name" value="Kringle"/>
    <property type="match status" value="1"/>
</dbReference>
<dbReference type="InterPro" id="IPR038178">
    <property type="entry name" value="Kringle_sf"/>
</dbReference>
<evidence type="ECO:0000259" key="7">
    <source>
        <dbReference type="PROSITE" id="PS51670"/>
    </source>
</evidence>
<dbReference type="PROSITE" id="PS51670">
    <property type="entry name" value="SHKT"/>
    <property type="match status" value="1"/>
</dbReference>
<dbReference type="SMART" id="SM00130">
    <property type="entry name" value="KR"/>
    <property type="match status" value="1"/>
</dbReference>